<dbReference type="EMBL" id="CP136958">
    <property type="protein sequence ID" value="WOT02289.1"/>
    <property type="molecule type" value="Genomic_DNA"/>
</dbReference>
<feature type="domain" description="Alpha-(1-&gt;3)-arabinofuranosyltransferase N-terminal GT-C" evidence="2">
    <location>
        <begin position="28"/>
        <end position="468"/>
    </location>
</feature>
<feature type="transmembrane region" description="Helical" evidence="1">
    <location>
        <begin position="317"/>
        <end position="338"/>
    </location>
</feature>
<protein>
    <submittedName>
        <fullName evidence="3">DUF3367 domain-containing protein</fullName>
    </submittedName>
</protein>
<dbReference type="AlphaFoldDB" id="A0AAF0YUS9"/>
<accession>A0AAF0YUS9</accession>
<dbReference type="InterPro" id="IPR021798">
    <property type="entry name" value="AftD_N"/>
</dbReference>
<feature type="transmembrane region" description="Helical" evidence="1">
    <location>
        <begin position="182"/>
        <end position="212"/>
    </location>
</feature>
<feature type="transmembrane region" description="Helical" evidence="1">
    <location>
        <begin position="856"/>
        <end position="874"/>
    </location>
</feature>
<reference evidence="3" key="2">
    <citation type="submission" date="2023-10" db="EMBL/GenBank/DDBJ databases">
        <authorList>
            <person name="Choi B."/>
        </authorList>
    </citation>
    <scope>NUCLEOTIDE SEQUENCE</scope>
    <source>
        <strain evidence="3">UMB0763</strain>
    </source>
</reference>
<feature type="transmembrane region" description="Helical" evidence="1">
    <location>
        <begin position="97"/>
        <end position="115"/>
    </location>
</feature>
<feature type="transmembrane region" description="Helical" evidence="1">
    <location>
        <begin position="344"/>
        <end position="361"/>
    </location>
</feature>
<reference evidence="3" key="1">
    <citation type="submission" date="2017-12" db="EMBL/GenBank/DDBJ databases">
        <authorList>
            <person name="Thomas-White K."/>
            <person name="Wolfe A.J."/>
        </authorList>
    </citation>
    <scope>NUCLEOTIDE SEQUENCE</scope>
    <source>
        <strain evidence="3">UMB0763</strain>
    </source>
</reference>
<keyword evidence="1" id="KW-0472">Membrane</keyword>
<dbReference type="KEGG" id="cpyr:CYJ47_00460"/>
<dbReference type="RefSeq" id="WP_257877863.1">
    <property type="nucleotide sequence ID" value="NZ_CAMYCO010000033.1"/>
</dbReference>
<keyword evidence="1" id="KW-0812">Transmembrane</keyword>
<feature type="transmembrane region" description="Helical" evidence="1">
    <location>
        <begin position="127"/>
        <end position="150"/>
    </location>
</feature>
<feature type="transmembrane region" description="Helical" evidence="1">
    <location>
        <begin position="283"/>
        <end position="305"/>
    </location>
</feature>
<feature type="transmembrane region" description="Helical" evidence="1">
    <location>
        <begin position="913"/>
        <end position="933"/>
    </location>
</feature>
<organism evidence="3 4">
    <name type="scientific">Corynebacterium pyruviciproducens</name>
    <dbReference type="NCBI Taxonomy" id="598660"/>
    <lineage>
        <taxon>Bacteria</taxon>
        <taxon>Bacillati</taxon>
        <taxon>Actinomycetota</taxon>
        <taxon>Actinomycetes</taxon>
        <taxon>Mycobacteriales</taxon>
        <taxon>Corynebacteriaceae</taxon>
        <taxon>Corynebacterium</taxon>
    </lineage>
</organism>
<evidence type="ECO:0000313" key="4">
    <source>
        <dbReference type="Proteomes" id="UP000234560"/>
    </source>
</evidence>
<keyword evidence="1" id="KW-1133">Transmembrane helix</keyword>
<evidence type="ECO:0000256" key="1">
    <source>
        <dbReference type="SAM" id="Phobius"/>
    </source>
</evidence>
<feature type="transmembrane region" description="Helical" evidence="1">
    <location>
        <begin position="368"/>
        <end position="388"/>
    </location>
</feature>
<sequence>MSTRFLPTTPSWATRITAHENKLVVALLGVLCFLQSPGLTVADTKHDLVANPWGFLQGATHLFAPWGLQNQAYGYLWPQGLFFALTDFLPDWVAQRLWWWLLFTVAYMGTVKLLTNLGYKRTLLPALLYAFCPRILTTIGAISSEAWIVALVPWTVAPLANAPLTSSGGVGERTRGQQCKPYASLLAVACMGAVNATATLAALVPAGLVLLARRAWKALAIWCIGIIAVSAWWIGPLLILGKYSPPFTDYIESAYVTTRWLNPLEILRGTTSWSPFVDDERTAGFLLVTVPLLILATVAVAALGLRGITGSPWVMMLFLGLAVLSFQSPLLDGSLAAFRNLHKFTPLVTLPLVIGVAWLCNRADRTSLVALGLVTCVAISPALTGQLAPKGAYREVPTYYQETADFLNAQGKAVLIAPERSFSREDWGWTRDDPLQPLLHVPWAVRDAIPIADPEYIRGLDGLMEHMSVEALSGFGFGYVVKDGKDVEKVDRTFNRGAPVKVAGGGESVALLDTIHGPAMWQLVDKDATIVTDTPALVERNYGTLENPTSGILAPGETTGVKNKVKDYASVGPTTAVEEIGGHVTHGPDVADPTRFGGAEPEHSVTAAVDGFEDTAWYGTWLELHPDKPGKELKLILTEGEAEVTAGAQTWTMGSGTVTLPEPVDSVHVRPAHGIAEVNLTDAPIRRVVTVPDSSPDVQQFVFAGKGRVTRAFTAPRDMDVIVDAEATLDGEEVQSGETVHLTAGRHEVSTLSPQITLTVPGIELPSGDSIIATPRSFNPGVQGFMDGTELQPIRIRAGQQGFIVPEGVDGKLTLEFVAEDAYRWSLILGFLLFIVTVGVCIALRRRTFPAQPARALPWVGLAFVGLALGPWALLSAVAGWCLTRYVSPSLLISLGLGVPGVWLALAPWPSPAYPAGSLAVTIFIAVALGASLQMRKE</sequence>
<dbReference type="Proteomes" id="UP000234560">
    <property type="component" value="Chromosome"/>
</dbReference>
<feature type="transmembrane region" description="Helical" evidence="1">
    <location>
        <begin position="219"/>
        <end position="240"/>
    </location>
</feature>
<name>A0AAF0YUS9_9CORY</name>
<evidence type="ECO:0000259" key="2">
    <source>
        <dbReference type="Pfam" id="PF11847"/>
    </source>
</evidence>
<dbReference type="GO" id="GO:0016740">
    <property type="term" value="F:transferase activity"/>
    <property type="evidence" value="ECO:0007669"/>
    <property type="project" value="InterPro"/>
</dbReference>
<proteinExistence type="predicted"/>
<evidence type="ECO:0000313" key="3">
    <source>
        <dbReference type="EMBL" id="WOT02289.1"/>
    </source>
</evidence>
<dbReference type="Pfam" id="PF11847">
    <property type="entry name" value="GT-C_AftD"/>
    <property type="match status" value="1"/>
</dbReference>
<feature type="transmembrane region" description="Helical" evidence="1">
    <location>
        <begin position="822"/>
        <end position="844"/>
    </location>
</feature>
<gene>
    <name evidence="3" type="ORF">CYJ47_00460</name>
</gene>